<dbReference type="CDD" id="cd01335">
    <property type="entry name" value="Radical_SAM"/>
    <property type="match status" value="1"/>
</dbReference>
<evidence type="ECO:0000313" key="7">
    <source>
        <dbReference type="EMBL" id="AHC15803.1"/>
    </source>
</evidence>
<keyword evidence="8" id="KW-1185">Reference proteome</keyword>
<keyword evidence="2" id="KW-0949">S-adenosyl-L-methionine</keyword>
<dbReference type="InterPro" id="IPR013785">
    <property type="entry name" value="Aldolase_TIM"/>
</dbReference>
<organism evidence="7 8">
    <name type="scientific">Salinispira pacifica</name>
    <dbReference type="NCBI Taxonomy" id="1307761"/>
    <lineage>
        <taxon>Bacteria</taxon>
        <taxon>Pseudomonadati</taxon>
        <taxon>Spirochaetota</taxon>
        <taxon>Spirochaetia</taxon>
        <taxon>Spirochaetales</taxon>
        <taxon>Spirochaetaceae</taxon>
        <taxon>Salinispira</taxon>
    </lineage>
</organism>
<dbReference type="EMBL" id="CP006939">
    <property type="protein sequence ID" value="AHC15803.1"/>
    <property type="molecule type" value="Genomic_DNA"/>
</dbReference>
<evidence type="ECO:0000259" key="6">
    <source>
        <dbReference type="PROSITE" id="PS51918"/>
    </source>
</evidence>
<dbReference type="SUPFAM" id="SSF102114">
    <property type="entry name" value="Radical SAM enzymes"/>
    <property type="match status" value="1"/>
</dbReference>
<gene>
    <name evidence="7" type="ORF">L21SP2_2450</name>
</gene>
<name>V5WJ38_9SPIO</name>
<evidence type="ECO:0000256" key="5">
    <source>
        <dbReference type="ARBA" id="ARBA00023014"/>
    </source>
</evidence>
<keyword evidence="5" id="KW-0411">Iron-sulfur</keyword>
<sequence length="479" mass="54833">MEAKQSMNKTLSRHNILKQIHRQEDWIVVNLLHRQADIISPELASKIRDGSILSEPESDDYRELSEKGYIIDPERETSLYRLAYADFIRERDAGEVQVFYVPGYACNFACDYCYQDGYIHDSHQAQDDVIDAFFTHLDTHLAGKPWYLTVFGGEPLLPGGGQRKIISRLIEGANARNVEIALVTNGYYLSEYIDLLSTAKIREIQVTLDGVGDVHDRRRPLKAGRMNGGEYRNFEKVVRGIDDALAAGLEINLRSVLDRDNLPRLHELADFALKRGWTANPRFKTQLGRNYELHYCQDQQNRLYGRLEMYEDLFEQIQRYPQILEFHTPAYSISRFLFENGELPAPLFDSCPGTKTEWAYDYTGQIYSCTATVGKDGEQLGRFYPHTDLDHDRIADWEDRDVLSISACRDCSLQLACGGGCGSVAYNREGNLHAPDCRPVDGLISMGVALYQDADIHERTEEKRKDPKENLHFNEVQLQ</sequence>
<evidence type="ECO:0000256" key="3">
    <source>
        <dbReference type="ARBA" id="ARBA00022723"/>
    </source>
</evidence>
<feature type="domain" description="Radical SAM core" evidence="6">
    <location>
        <begin position="92"/>
        <end position="321"/>
    </location>
</feature>
<dbReference type="PROSITE" id="PS51918">
    <property type="entry name" value="RADICAL_SAM"/>
    <property type="match status" value="1"/>
</dbReference>
<dbReference type="GO" id="GO:0016491">
    <property type="term" value="F:oxidoreductase activity"/>
    <property type="evidence" value="ECO:0007669"/>
    <property type="project" value="InterPro"/>
</dbReference>
<reference evidence="7 8" key="1">
    <citation type="journal article" date="2015" name="Stand. Genomic Sci.">
        <title>Complete genome sequence and description of Salinispira pacifica gen. nov., sp. nov., a novel spirochaete isolated form a hypersaline microbial mat.</title>
        <authorList>
            <person name="Ben Hania W."/>
            <person name="Joseph M."/>
            <person name="Schumann P."/>
            <person name="Bunk B."/>
            <person name="Fiebig A."/>
            <person name="Sproer C."/>
            <person name="Klenk H.P."/>
            <person name="Fardeau M.L."/>
            <person name="Spring S."/>
        </authorList>
    </citation>
    <scope>NUCLEOTIDE SEQUENCE [LARGE SCALE GENOMIC DNA]</scope>
    <source>
        <strain evidence="7 8">L21-RPul-D2</strain>
    </source>
</reference>
<dbReference type="Gene3D" id="3.20.20.70">
    <property type="entry name" value="Aldolase class I"/>
    <property type="match status" value="1"/>
</dbReference>
<comment type="cofactor">
    <cofactor evidence="1">
        <name>[4Fe-4S] cluster</name>
        <dbReference type="ChEBI" id="CHEBI:49883"/>
    </cofactor>
</comment>
<keyword evidence="3" id="KW-0479">Metal-binding</keyword>
<evidence type="ECO:0000256" key="2">
    <source>
        <dbReference type="ARBA" id="ARBA00022691"/>
    </source>
</evidence>
<dbReference type="RefSeq" id="WP_024268706.1">
    <property type="nucleotide sequence ID" value="NC_023035.1"/>
</dbReference>
<dbReference type="SFLD" id="SFLDG01067">
    <property type="entry name" value="SPASM/twitch_domain_containing"/>
    <property type="match status" value="1"/>
</dbReference>
<dbReference type="PANTHER" id="PTHR43273:SF8">
    <property type="entry name" value="RADICAL SAM DOMAIN PROTEIN"/>
    <property type="match status" value="1"/>
</dbReference>
<dbReference type="KEGG" id="slr:L21SP2_2450"/>
<dbReference type="SFLD" id="SFLDS00029">
    <property type="entry name" value="Radical_SAM"/>
    <property type="match status" value="1"/>
</dbReference>
<dbReference type="NCBIfam" id="TIGR04085">
    <property type="entry name" value="rSAM_more_4Fe4S"/>
    <property type="match status" value="1"/>
</dbReference>
<protein>
    <submittedName>
        <fullName evidence="7">Arylsulfatase regulator</fullName>
    </submittedName>
</protein>
<dbReference type="InterPro" id="IPR058240">
    <property type="entry name" value="rSAM_sf"/>
</dbReference>
<keyword evidence="4" id="KW-0408">Iron</keyword>
<dbReference type="GO" id="GO:0046872">
    <property type="term" value="F:metal ion binding"/>
    <property type="evidence" value="ECO:0007669"/>
    <property type="project" value="UniProtKB-KW"/>
</dbReference>
<dbReference type="InterPro" id="IPR007197">
    <property type="entry name" value="rSAM"/>
</dbReference>
<proteinExistence type="predicted"/>
<evidence type="ECO:0000313" key="8">
    <source>
        <dbReference type="Proteomes" id="UP000018680"/>
    </source>
</evidence>
<dbReference type="GO" id="GO:0051536">
    <property type="term" value="F:iron-sulfur cluster binding"/>
    <property type="evidence" value="ECO:0007669"/>
    <property type="project" value="UniProtKB-KW"/>
</dbReference>
<dbReference type="Proteomes" id="UP000018680">
    <property type="component" value="Chromosome"/>
</dbReference>
<dbReference type="UniPathway" id="UPA00782"/>
<evidence type="ECO:0000256" key="4">
    <source>
        <dbReference type="ARBA" id="ARBA00023004"/>
    </source>
</evidence>
<dbReference type="HOGENOM" id="CLU_009273_3_1_12"/>
<dbReference type="AlphaFoldDB" id="V5WJ38"/>
<evidence type="ECO:0000256" key="1">
    <source>
        <dbReference type="ARBA" id="ARBA00001966"/>
    </source>
</evidence>
<dbReference type="InterPro" id="IPR023867">
    <property type="entry name" value="Sulphatase_maturase_rSAM"/>
</dbReference>
<dbReference type="PANTHER" id="PTHR43273">
    <property type="entry name" value="ANAEROBIC SULFATASE-MATURATING ENZYME HOMOLOG ASLB-RELATED"/>
    <property type="match status" value="1"/>
</dbReference>
<dbReference type="Pfam" id="PF04055">
    <property type="entry name" value="Radical_SAM"/>
    <property type="match status" value="1"/>
</dbReference>
<dbReference type="eggNOG" id="COG0641">
    <property type="taxonomic scope" value="Bacteria"/>
</dbReference>
<dbReference type="STRING" id="1307761.L21SP2_2450"/>
<dbReference type="OrthoDB" id="9808591at2"/>
<dbReference type="InterPro" id="IPR023885">
    <property type="entry name" value="4Fe4S-binding_SPASM_dom"/>
</dbReference>
<accession>V5WJ38</accession>